<dbReference type="RefSeq" id="WP_264502131.1">
    <property type="nucleotide sequence ID" value="NZ_JAPDDS010000008.1"/>
</dbReference>
<accession>A0ABT3FRV1</accession>
<dbReference type="PANTHER" id="PTHR30212:SF2">
    <property type="entry name" value="PROTEIN YIIM"/>
    <property type="match status" value="1"/>
</dbReference>
<evidence type="ECO:0000313" key="3">
    <source>
        <dbReference type="Proteomes" id="UP001207930"/>
    </source>
</evidence>
<reference evidence="2 3" key="1">
    <citation type="submission" date="2022-10" db="EMBL/GenBank/DDBJ databases">
        <title>Luteolibacter flavescens strain MCCC 1K03193, whole genome shotgun sequencing project.</title>
        <authorList>
            <person name="Zhao G."/>
            <person name="Shen L."/>
        </authorList>
    </citation>
    <scope>NUCLEOTIDE SEQUENCE [LARGE SCALE GENOMIC DNA]</scope>
    <source>
        <strain evidence="2 3">MCCC 1K03193</strain>
    </source>
</reference>
<dbReference type="Gene3D" id="2.40.33.20">
    <property type="entry name" value="PK beta-barrel domain-like"/>
    <property type="match status" value="1"/>
</dbReference>
<evidence type="ECO:0000313" key="2">
    <source>
        <dbReference type="EMBL" id="MCW1886177.1"/>
    </source>
</evidence>
<organism evidence="2 3">
    <name type="scientific">Luteolibacter flavescens</name>
    <dbReference type="NCBI Taxonomy" id="1859460"/>
    <lineage>
        <taxon>Bacteria</taxon>
        <taxon>Pseudomonadati</taxon>
        <taxon>Verrucomicrobiota</taxon>
        <taxon>Verrucomicrobiia</taxon>
        <taxon>Verrucomicrobiales</taxon>
        <taxon>Verrucomicrobiaceae</taxon>
        <taxon>Luteolibacter</taxon>
    </lineage>
</organism>
<dbReference type="InterPro" id="IPR005163">
    <property type="entry name" value="Tri_helical_YiiM-like"/>
</dbReference>
<dbReference type="InterPro" id="IPR052353">
    <property type="entry name" value="Benzoxazolinone_Detox_Enz"/>
</dbReference>
<keyword evidence="3" id="KW-1185">Reference proteome</keyword>
<dbReference type="Pfam" id="PF03473">
    <property type="entry name" value="MOSC"/>
    <property type="match status" value="1"/>
</dbReference>
<protein>
    <submittedName>
        <fullName evidence="2">MOSC domain-containing protein</fullName>
    </submittedName>
</protein>
<dbReference type="InterPro" id="IPR011037">
    <property type="entry name" value="Pyrv_Knase-like_insert_dom_sf"/>
</dbReference>
<dbReference type="EMBL" id="JAPDDS010000008">
    <property type="protein sequence ID" value="MCW1886177.1"/>
    <property type="molecule type" value="Genomic_DNA"/>
</dbReference>
<dbReference type="SUPFAM" id="SSF50800">
    <property type="entry name" value="PK beta-barrel domain-like"/>
    <property type="match status" value="1"/>
</dbReference>
<sequence>MTTTATAIPMTSPATMDVLALHYGPATDVPGGGSGEWWDKDWRTGFYKVAHEGPQWLGYLGFRGDEVADTRVHGGVDKAVCVYPSEHYAHWNTIEDLEGLPTGAFGENLTTRGLVEEEVCIGDTFAIGTAIVQVSQPRQPCWKLARRWHVKDLAVQVERNGRTGFYFRVLRHGEVAAGDAFQLQERPHPEWTLARCNRIMHQREGGPDAARALAGCPALSASWKDGLWNRGRAKEADPAARREQPK</sequence>
<name>A0ABT3FRV1_9BACT</name>
<dbReference type="PANTHER" id="PTHR30212">
    <property type="entry name" value="PROTEIN YIIM"/>
    <property type="match status" value="1"/>
</dbReference>
<proteinExistence type="predicted"/>
<dbReference type="InterPro" id="IPR005302">
    <property type="entry name" value="MoCF_Sase_C"/>
</dbReference>
<evidence type="ECO:0000259" key="1">
    <source>
        <dbReference type="PROSITE" id="PS51340"/>
    </source>
</evidence>
<dbReference type="Proteomes" id="UP001207930">
    <property type="component" value="Unassembled WGS sequence"/>
</dbReference>
<dbReference type="Pfam" id="PF03475">
    <property type="entry name" value="YiiM_3-alpha"/>
    <property type="match status" value="1"/>
</dbReference>
<comment type="caution">
    <text evidence="2">The sequence shown here is derived from an EMBL/GenBank/DDBJ whole genome shotgun (WGS) entry which is preliminary data.</text>
</comment>
<gene>
    <name evidence="2" type="ORF">OKA04_15675</name>
</gene>
<dbReference type="PROSITE" id="PS51340">
    <property type="entry name" value="MOSC"/>
    <property type="match status" value="1"/>
</dbReference>
<feature type="domain" description="MOSC" evidence="1">
    <location>
        <begin position="47"/>
        <end position="184"/>
    </location>
</feature>